<organism evidence="1 2">
    <name type="scientific">Podila minutissima</name>
    <dbReference type="NCBI Taxonomy" id="64525"/>
    <lineage>
        <taxon>Eukaryota</taxon>
        <taxon>Fungi</taxon>
        <taxon>Fungi incertae sedis</taxon>
        <taxon>Mucoromycota</taxon>
        <taxon>Mortierellomycotina</taxon>
        <taxon>Mortierellomycetes</taxon>
        <taxon>Mortierellales</taxon>
        <taxon>Mortierellaceae</taxon>
        <taxon>Podila</taxon>
    </lineage>
</organism>
<reference evidence="1" key="1">
    <citation type="journal article" date="2020" name="Fungal Divers.">
        <title>Resolving the Mortierellaceae phylogeny through synthesis of multi-gene phylogenetics and phylogenomics.</title>
        <authorList>
            <person name="Vandepol N."/>
            <person name="Liber J."/>
            <person name="Desiro A."/>
            <person name="Na H."/>
            <person name="Kennedy M."/>
            <person name="Barry K."/>
            <person name="Grigoriev I.V."/>
            <person name="Miller A.N."/>
            <person name="O'Donnell K."/>
            <person name="Stajich J.E."/>
            <person name="Bonito G."/>
        </authorList>
    </citation>
    <scope>NUCLEOTIDE SEQUENCE</scope>
    <source>
        <strain evidence="1">NVP1</strain>
    </source>
</reference>
<dbReference type="AlphaFoldDB" id="A0A9P5SS97"/>
<accession>A0A9P5SS97</accession>
<evidence type="ECO:0000313" key="1">
    <source>
        <dbReference type="EMBL" id="KAF9336589.1"/>
    </source>
</evidence>
<dbReference type="Proteomes" id="UP000696485">
    <property type="component" value="Unassembled WGS sequence"/>
</dbReference>
<protein>
    <submittedName>
        <fullName evidence="1">Uncharacterized protein</fullName>
    </submittedName>
</protein>
<comment type="caution">
    <text evidence="1">The sequence shown here is derived from an EMBL/GenBank/DDBJ whole genome shotgun (WGS) entry which is preliminary data.</text>
</comment>
<gene>
    <name evidence="1" type="ORF">BG006_008155</name>
</gene>
<dbReference type="EMBL" id="JAAAUY010000054">
    <property type="protein sequence ID" value="KAF9336589.1"/>
    <property type="molecule type" value="Genomic_DNA"/>
</dbReference>
<keyword evidence="2" id="KW-1185">Reference proteome</keyword>
<proteinExistence type="predicted"/>
<sequence>MANIPMIGTTRCKIVGSSTLKVSNFGAPVWITESAQNLDYVDFTLPDGTLRLTIPPKDSEISFETLAAYPTNKALDIMIFLTMPPWARKSASTLHTEPLPLLETDDEKQQLAEQIIKKRNIMSVFLLSYLLYGTPRTVELRPPAIERGILAAGGLSQITSVTNFEGFRQPALVEQAIPIFQLAAPAMQARVRRSFGGNRMFAVARAMRLVLAKMMALRKMVSEHPEVEFFLDPRHDALAPYVSFHPDHPANPMRGHYQSVLLKLGRVFQQAGGDVGVLAREAPNVVLQPMVDAWMQPHRYNAGSLPVLAELQAASGEEFSIKVNVV</sequence>
<evidence type="ECO:0000313" key="2">
    <source>
        <dbReference type="Proteomes" id="UP000696485"/>
    </source>
</evidence>
<name>A0A9P5SS97_9FUNG</name>